<dbReference type="InterPro" id="IPR036237">
    <property type="entry name" value="Xyl_isomerase-like_sf"/>
</dbReference>
<evidence type="ECO:0000313" key="4">
    <source>
        <dbReference type="Proteomes" id="UP000642509"/>
    </source>
</evidence>
<dbReference type="PANTHER" id="PTHR12110">
    <property type="entry name" value="HYDROXYPYRUVATE ISOMERASE"/>
    <property type="match status" value="1"/>
</dbReference>
<name>A0ABQ2M9Y2_9MICC</name>
<dbReference type="Proteomes" id="UP000642509">
    <property type="component" value="Unassembled WGS sequence"/>
</dbReference>
<protein>
    <recommendedName>
        <fullName evidence="2">Xylose isomerase-like TIM barrel domain-containing protein</fullName>
    </recommendedName>
</protein>
<dbReference type="InterPro" id="IPR013022">
    <property type="entry name" value="Xyl_isomerase-like_TIM-brl"/>
</dbReference>
<comment type="caution">
    <text evidence="3">The sequence shown here is derived from an EMBL/GenBank/DDBJ whole genome shotgun (WGS) entry which is preliminary data.</text>
</comment>
<sequence length="286" mass="30797">MSPEERIPLGVAPLSALDLSPTEYIRAASAAGFSAVGLRAYPVGDGDPEFPLDTSTSEFRDITSALSESGLEVLDLEVFSVSPETSQDDWLPVLDVGAELGATYLNVVGIHPLLDAFEEIVGRLTEDARDRGILPVLEPVAYRPLNDFTEAVRIARTVGCAVEMDVLHFIRTGASLDLVAANRDLFPILQLCDAPASLSDHGARLEEIAAERGSDELQVIESRSLRLLPGQGDGPIRELLAILGDATRLSVEVPNVLLRDGLPAADYLRLLHETTHAFLSAELQTH</sequence>
<keyword evidence="4" id="KW-1185">Reference proteome</keyword>
<evidence type="ECO:0000256" key="1">
    <source>
        <dbReference type="ARBA" id="ARBA00023277"/>
    </source>
</evidence>
<dbReference type="Gene3D" id="3.20.20.150">
    <property type="entry name" value="Divalent-metal-dependent TIM barrel enzymes"/>
    <property type="match status" value="1"/>
</dbReference>
<keyword evidence="1" id="KW-0119">Carbohydrate metabolism</keyword>
<gene>
    <name evidence="3" type="ORF">GCM10010977_30080</name>
</gene>
<organism evidence="3 4">
    <name type="scientific">Citricoccus zhacaiensis</name>
    <dbReference type="NCBI Taxonomy" id="489142"/>
    <lineage>
        <taxon>Bacteria</taxon>
        <taxon>Bacillati</taxon>
        <taxon>Actinomycetota</taxon>
        <taxon>Actinomycetes</taxon>
        <taxon>Micrococcales</taxon>
        <taxon>Micrococcaceae</taxon>
        <taxon>Citricoccus</taxon>
    </lineage>
</organism>
<evidence type="ECO:0000259" key="2">
    <source>
        <dbReference type="Pfam" id="PF01261"/>
    </source>
</evidence>
<dbReference type="PANTHER" id="PTHR12110:SF48">
    <property type="entry name" value="BLL3656 PROTEIN"/>
    <property type="match status" value="1"/>
</dbReference>
<evidence type="ECO:0000313" key="3">
    <source>
        <dbReference type="EMBL" id="GGO49064.1"/>
    </source>
</evidence>
<feature type="domain" description="Xylose isomerase-like TIM barrel" evidence="2">
    <location>
        <begin position="25"/>
        <end position="255"/>
    </location>
</feature>
<dbReference type="InterPro" id="IPR050312">
    <property type="entry name" value="IolE/XylAMocC-like"/>
</dbReference>
<accession>A0ABQ2M9Y2</accession>
<dbReference type="RefSeq" id="WP_188806920.1">
    <property type="nucleotide sequence ID" value="NZ_BAAAOU010000015.1"/>
</dbReference>
<dbReference type="EMBL" id="BMLQ01000011">
    <property type="protein sequence ID" value="GGO49064.1"/>
    <property type="molecule type" value="Genomic_DNA"/>
</dbReference>
<proteinExistence type="predicted"/>
<dbReference type="SUPFAM" id="SSF51658">
    <property type="entry name" value="Xylose isomerase-like"/>
    <property type="match status" value="1"/>
</dbReference>
<dbReference type="Pfam" id="PF01261">
    <property type="entry name" value="AP_endonuc_2"/>
    <property type="match status" value="1"/>
</dbReference>
<reference evidence="4" key="1">
    <citation type="journal article" date="2019" name="Int. J. Syst. Evol. Microbiol.">
        <title>The Global Catalogue of Microorganisms (GCM) 10K type strain sequencing project: providing services to taxonomists for standard genome sequencing and annotation.</title>
        <authorList>
            <consortium name="The Broad Institute Genomics Platform"/>
            <consortium name="The Broad Institute Genome Sequencing Center for Infectious Disease"/>
            <person name="Wu L."/>
            <person name="Ma J."/>
        </authorList>
    </citation>
    <scope>NUCLEOTIDE SEQUENCE [LARGE SCALE GENOMIC DNA]</scope>
    <source>
        <strain evidence="4">CGMCC 1.7064</strain>
    </source>
</reference>